<evidence type="ECO:0000256" key="3">
    <source>
        <dbReference type="PROSITE-ProRule" id="PRU00023"/>
    </source>
</evidence>
<sequence length="239" mass="25959">KQSPTFRHVKYGYGMIHAMIVIQAPRPLDLILQQGANPNVMTLSQIDEDKATSSLGWLSGLQRLVQAGGDLMSARGGGHLKKTALHAAVENGHFSVAEYIIYHTQGVLNQETDSKGATALHYASASGQTHLVTYIIQSCQLSPNAVDDLGQTPLHWASQAGKLEVVMLLIEKYKSDPNAYVPKQIGTPFDLAKLAGHKKVMDYVKYVGGTTAKKLDKNMSGQVPEHLESALAMNGFFMN</sequence>
<evidence type="ECO:0000313" key="4">
    <source>
        <dbReference type="EMBL" id="RCH84308.1"/>
    </source>
</evidence>
<dbReference type="AlphaFoldDB" id="A0A367J2Z8"/>
<dbReference type="SMART" id="SM00248">
    <property type="entry name" value="ANK"/>
    <property type="match status" value="4"/>
</dbReference>
<dbReference type="Proteomes" id="UP000253551">
    <property type="component" value="Unassembled WGS sequence"/>
</dbReference>
<proteinExistence type="predicted"/>
<dbReference type="Pfam" id="PF00023">
    <property type="entry name" value="Ank"/>
    <property type="match status" value="1"/>
</dbReference>
<dbReference type="PANTHER" id="PTHR24198:SF165">
    <property type="entry name" value="ANKYRIN REPEAT-CONTAINING PROTEIN-RELATED"/>
    <property type="match status" value="1"/>
</dbReference>
<dbReference type="OrthoDB" id="426293at2759"/>
<dbReference type="PROSITE" id="PS50297">
    <property type="entry name" value="ANK_REP_REGION"/>
    <property type="match status" value="1"/>
</dbReference>
<keyword evidence="1" id="KW-0677">Repeat</keyword>
<gene>
    <name evidence="4" type="ORF">CU098_008790</name>
</gene>
<name>A0A367J2Z8_RHIST</name>
<dbReference type="PANTHER" id="PTHR24198">
    <property type="entry name" value="ANKYRIN REPEAT AND PROTEIN KINASE DOMAIN-CONTAINING PROTEIN"/>
    <property type="match status" value="1"/>
</dbReference>
<keyword evidence="5" id="KW-1185">Reference proteome</keyword>
<accession>A0A367J2Z8</accession>
<dbReference type="PROSITE" id="PS50088">
    <property type="entry name" value="ANK_REPEAT"/>
    <property type="match status" value="1"/>
</dbReference>
<organism evidence="4 5">
    <name type="scientific">Rhizopus stolonifer</name>
    <name type="common">Rhizopus nigricans</name>
    <dbReference type="NCBI Taxonomy" id="4846"/>
    <lineage>
        <taxon>Eukaryota</taxon>
        <taxon>Fungi</taxon>
        <taxon>Fungi incertae sedis</taxon>
        <taxon>Mucoromycota</taxon>
        <taxon>Mucoromycotina</taxon>
        <taxon>Mucoromycetes</taxon>
        <taxon>Mucorales</taxon>
        <taxon>Mucorineae</taxon>
        <taxon>Rhizopodaceae</taxon>
        <taxon>Rhizopus</taxon>
    </lineage>
</organism>
<evidence type="ECO:0000313" key="5">
    <source>
        <dbReference type="Proteomes" id="UP000253551"/>
    </source>
</evidence>
<comment type="caution">
    <text evidence="4">The sequence shown here is derived from an EMBL/GenBank/DDBJ whole genome shotgun (WGS) entry which is preliminary data.</text>
</comment>
<dbReference type="SUPFAM" id="SSF48403">
    <property type="entry name" value="Ankyrin repeat"/>
    <property type="match status" value="1"/>
</dbReference>
<dbReference type="Pfam" id="PF12796">
    <property type="entry name" value="Ank_2"/>
    <property type="match status" value="1"/>
</dbReference>
<dbReference type="InterPro" id="IPR002110">
    <property type="entry name" value="Ankyrin_rpt"/>
</dbReference>
<evidence type="ECO:0000256" key="2">
    <source>
        <dbReference type="ARBA" id="ARBA00023043"/>
    </source>
</evidence>
<evidence type="ECO:0000256" key="1">
    <source>
        <dbReference type="ARBA" id="ARBA00022737"/>
    </source>
</evidence>
<dbReference type="STRING" id="4846.A0A367J2Z8"/>
<protein>
    <submittedName>
        <fullName evidence="4">Uncharacterized protein</fullName>
    </submittedName>
</protein>
<dbReference type="InterPro" id="IPR036770">
    <property type="entry name" value="Ankyrin_rpt-contain_sf"/>
</dbReference>
<reference evidence="4 5" key="1">
    <citation type="journal article" date="2018" name="G3 (Bethesda)">
        <title>Phylogenetic and Phylogenomic Definition of Rhizopus Species.</title>
        <authorList>
            <person name="Gryganskyi A.P."/>
            <person name="Golan J."/>
            <person name="Dolatabadi S."/>
            <person name="Mondo S."/>
            <person name="Robb S."/>
            <person name="Idnurm A."/>
            <person name="Muszewska A."/>
            <person name="Steczkiewicz K."/>
            <person name="Masonjones S."/>
            <person name="Liao H.L."/>
            <person name="Gajdeczka M.T."/>
            <person name="Anike F."/>
            <person name="Vuek A."/>
            <person name="Anishchenko I.M."/>
            <person name="Voigt K."/>
            <person name="de Hoog G.S."/>
            <person name="Smith M.E."/>
            <person name="Heitman J."/>
            <person name="Vilgalys R."/>
            <person name="Stajich J.E."/>
        </authorList>
    </citation>
    <scope>NUCLEOTIDE SEQUENCE [LARGE SCALE GENOMIC DNA]</scope>
    <source>
        <strain evidence="4 5">LSU 92-RS-03</strain>
    </source>
</reference>
<feature type="non-terminal residue" evidence="4">
    <location>
        <position position="1"/>
    </location>
</feature>
<feature type="repeat" description="ANK" evidence="3">
    <location>
        <begin position="149"/>
        <end position="172"/>
    </location>
</feature>
<dbReference type="Gene3D" id="1.25.40.20">
    <property type="entry name" value="Ankyrin repeat-containing domain"/>
    <property type="match status" value="1"/>
</dbReference>
<keyword evidence="2 3" id="KW-0040">ANK repeat</keyword>
<dbReference type="EMBL" id="PJQM01004482">
    <property type="protein sequence ID" value="RCH84308.1"/>
    <property type="molecule type" value="Genomic_DNA"/>
</dbReference>